<dbReference type="AlphaFoldDB" id="A0A430AK13"/>
<dbReference type="OrthoDB" id="9809956at2"/>
<comment type="catalytic activity">
    <reaction evidence="5">
        <text>dUTP + H2O = dUMP + diphosphate + H(+)</text>
        <dbReference type="Rhea" id="RHEA:10248"/>
        <dbReference type="ChEBI" id="CHEBI:15377"/>
        <dbReference type="ChEBI" id="CHEBI:15378"/>
        <dbReference type="ChEBI" id="CHEBI:33019"/>
        <dbReference type="ChEBI" id="CHEBI:61555"/>
        <dbReference type="ChEBI" id="CHEBI:246422"/>
        <dbReference type="EC" id="3.6.1.23"/>
    </reaction>
</comment>
<proteinExistence type="inferred from homology"/>
<protein>
    <recommendedName>
        <fullName evidence="2">dUTP diphosphatase</fullName>
        <ecNumber evidence="2">3.6.1.23</ecNumber>
    </recommendedName>
</protein>
<organism evidence="7 8">
    <name type="scientific">Vagococcus entomophilus</name>
    <dbReference type="NCBI Taxonomy" id="1160095"/>
    <lineage>
        <taxon>Bacteria</taxon>
        <taxon>Bacillati</taxon>
        <taxon>Bacillota</taxon>
        <taxon>Bacilli</taxon>
        <taxon>Lactobacillales</taxon>
        <taxon>Enterococcaceae</taxon>
        <taxon>Vagococcus</taxon>
    </lineage>
</organism>
<evidence type="ECO:0000313" key="8">
    <source>
        <dbReference type="Proteomes" id="UP000288669"/>
    </source>
</evidence>
<dbReference type="SUPFAM" id="SSF51283">
    <property type="entry name" value="dUTPase-like"/>
    <property type="match status" value="1"/>
</dbReference>
<dbReference type="PANTHER" id="PTHR11241:SF0">
    <property type="entry name" value="DEOXYURIDINE 5'-TRIPHOSPHATE NUCLEOTIDOHYDROLASE"/>
    <property type="match status" value="1"/>
</dbReference>
<comment type="caution">
    <text evidence="7">The sequence shown here is derived from an EMBL/GenBank/DDBJ whole genome shotgun (WGS) entry which is preliminary data.</text>
</comment>
<reference evidence="7 8" key="1">
    <citation type="submission" date="2017-05" db="EMBL/GenBank/DDBJ databases">
        <title>Vagococcus spp. assemblies.</title>
        <authorList>
            <person name="Gulvik C.A."/>
        </authorList>
    </citation>
    <scope>NUCLEOTIDE SEQUENCE [LARGE SCALE GENOMIC DNA]</scope>
    <source>
        <strain evidence="7 8">DSM 24756</strain>
    </source>
</reference>
<dbReference type="NCBIfam" id="NF001862">
    <property type="entry name" value="PRK00601.1"/>
    <property type="match status" value="1"/>
</dbReference>
<dbReference type="Proteomes" id="UP000288669">
    <property type="component" value="Unassembled WGS sequence"/>
</dbReference>
<dbReference type="EMBL" id="NGJZ01000001">
    <property type="protein sequence ID" value="RSU08446.1"/>
    <property type="molecule type" value="Genomic_DNA"/>
</dbReference>
<keyword evidence="4" id="KW-0546">Nucleotide metabolism</keyword>
<dbReference type="Gene3D" id="2.70.40.10">
    <property type="match status" value="1"/>
</dbReference>
<evidence type="ECO:0000256" key="2">
    <source>
        <dbReference type="ARBA" id="ARBA00012379"/>
    </source>
</evidence>
<sequence length="139" mass="15193">MQLQVKRLTDTAKLPVKAHLTDAGFDMFSDEDVTIKNKTVAVSTGLSIAIEQGYYARLKARSGLTLKTPLRVLEGTIDADYRGEVKVICDVKSNQSYEIKKGDKIAQLIIQPLPPVDLVEVKKLEDTKRGNGGFGSTGL</sequence>
<comment type="similarity">
    <text evidence="1">Belongs to the dUTPase family.</text>
</comment>
<dbReference type="CDD" id="cd07557">
    <property type="entry name" value="trimeric_dUTPase"/>
    <property type="match status" value="1"/>
</dbReference>
<feature type="domain" description="dUTPase-like" evidence="6">
    <location>
        <begin position="12"/>
        <end position="138"/>
    </location>
</feature>
<dbReference type="GO" id="GO:0000287">
    <property type="term" value="F:magnesium ion binding"/>
    <property type="evidence" value="ECO:0007669"/>
    <property type="project" value="InterPro"/>
</dbReference>
<evidence type="ECO:0000259" key="6">
    <source>
        <dbReference type="Pfam" id="PF00692"/>
    </source>
</evidence>
<dbReference type="NCBIfam" id="TIGR00576">
    <property type="entry name" value="dut"/>
    <property type="match status" value="1"/>
</dbReference>
<dbReference type="GO" id="GO:0004170">
    <property type="term" value="F:dUTP diphosphatase activity"/>
    <property type="evidence" value="ECO:0007669"/>
    <property type="project" value="UniProtKB-EC"/>
</dbReference>
<evidence type="ECO:0000256" key="1">
    <source>
        <dbReference type="ARBA" id="ARBA00006581"/>
    </source>
</evidence>
<evidence type="ECO:0000256" key="5">
    <source>
        <dbReference type="ARBA" id="ARBA00047686"/>
    </source>
</evidence>
<dbReference type="PANTHER" id="PTHR11241">
    <property type="entry name" value="DEOXYURIDINE 5'-TRIPHOSPHATE NUCLEOTIDOHYDROLASE"/>
    <property type="match status" value="1"/>
</dbReference>
<dbReference type="Pfam" id="PF00692">
    <property type="entry name" value="dUTPase"/>
    <property type="match status" value="1"/>
</dbReference>
<dbReference type="InterPro" id="IPR008181">
    <property type="entry name" value="dUTPase"/>
</dbReference>
<dbReference type="RefSeq" id="WP_126823051.1">
    <property type="nucleotide sequence ID" value="NZ_JBHLWU010000001.1"/>
</dbReference>
<dbReference type="GO" id="GO:0006226">
    <property type="term" value="P:dUMP biosynthetic process"/>
    <property type="evidence" value="ECO:0007669"/>
    <property type="project" value="InterPro"/>
</dbReference>
<dbReference type="InterPro" id="IPR029054">
    <property type="entry name" value="dUTPase-like"/>
</dbReference>
<dbReference type="InterPro" id="IPR036157">
    <property type="entry name" value="dUTPase-like_sf"/>
</dbReference>
<gene>
    <name evidence="7" type="ORF">CBF30_04190</name>
</gene>
<evidence type="ECO:0000313" key="7">
    <source>
        <dbReference type="EMBL" id="RSU08446.1"/>
    </source>
</evidence>
<dbReference type="EC" id="3.6.1.23" evidence="2"/>
<evidence type="ECO:0000256" key="3">
    <source>
        <dbReference type="ARBA" id="ARBA00022801"/>
    </source>
</evidence>
<name>A0A430AK13_9ENTE</name>
<evidence type="ECO:0000256" key="4">
    <source>
        <dbReference type="ARBA" id="ARBA00023080"/>
    </source>
</evidence>
<dbReference type="InterPro" id="IPR033704">
    <property type="entry name" value="dUTPase_trimeric"/>
</dbReference>
<keyword evidence="3" id="KW-0378">Hydrolase</keyword>
<accession>A0A430AK13</accession>
<keyword evidence="8" id="KW-1185">Reference proteome</keyword>
<dbReference type="GO" id="GO:0046081">
    <property type="term" value="P:dUTP catabolic process"/>
    <property type="evidence" value="ECO:0007669"/>
    <property type="project" value="InterPro"/>
</dbReference>